<keyword evidence="3" id="KW-1185">Reference proteome</keyword>
<dbReference type="Pfam" id="PF10832">
    <property type="entry name" value="YhfG"/>
    <property type="match status" value="1"/>
</dbReference>
<dbReference type="InterPro" id="IPR022541">
    <property type="entry name" value="YhfG"/>
</dbReference>
<evidence type="ECO:0000313" key="1">
    <source>
        <dbReference type="EMBL" id="SMR00420.1"/>
    </source>
</evidence>
<organism evidence="2 4">
    <name type="scientific">Xanthomonas fragariae</name>
    <dbReference type="NCBI Taxonomy" id="48664"/>
    <lineage>
        <taxon>Bacteria</taxon>
        <taxon>Pseudomonadati</taxon>
        <taxon>Pseudomonadota</taxon>
        <taxon>Gammaproteobacteria</taxon>
        <taxon>Lysobacterales</taxon>
        <taxon>Lysobacteraceae</taxon>
        <taxon>Xanthomonas</taxon>
    </lineage>
</organism>
<reference evidence="1 3" key="2">
    <citation type="submission" date="2017-05" db="EMBL/GenBank/DDBJ databases">
        <authorList>
            <person name="Blom J."/>
        </authorList>
    </citation>
    <scope>NUCLEOTIDE SEQUENCE [LARGE SCALE GENOMIC DNA]</scope>
    <source>
        <strain evidence="1">PD885</strain>
    </source>
</reference>
<protein>
    <recommendedName>
        <fullName evidence="5">DUF2559 domain-containing protein</fullName>
    </recommendedName>
</protein>
<dbReference type="EMBL" id="LT853882">
    <property type="protein sequence ID" value="SMR00420.1"/>
    <property type="molecule type" value="Genomic_DNA"/>
</dbReference>
<evidence type="ECO:0000313" key="2">
    <source>
        <dbReference type="EMBL" id="SMR02132.1"/>
    </source>
</evidence>
<dbReference type="EMBL" id="LT853885">
    <property type="protein sequence ID" value="SMR02132.1"/>
    <property type="molecule type" value="Genomic_DNA"/>
</dbReference>
<evidence type="ECO:0000313" key="4">
    <source>
        <dbReference type="Proteomes" id="UP000195953"/>
    </source>
</evidence>
<gene>
    <name evidence="2" type="ORF">PD5205_00812</name>
    <name evidence="1" type="ORF">PD885_03199</name>
</gene>
<proteinExistence type="predicted"/>
<accession>A0A1Y6HJW6</accession>
<dbReference type="OrthoDB" id="6007771at2"/>
<evidence type="ECO:0008006" key="5">
    <source>
        <dbReference type="Google" id="ProtNLM"/>
    </source>
</evidence>
<dbReference type="Proteomes" id="UP000195953">
    <property type="component" value="Chromosome 1"/>
</dbReference>
<evidence type="ECO:0000313" key="3">
    <source>
        <dbReference type="Proteomes" id="UP000195877"/>
    </source>
</evidence>
<dbReference type="GeneID" id="61895487"/>
<dbReference type="Proteomes" id="UP000195877">
    <property type="component" value="Chromosome 1"/>
</dbReference>
<dbReference type="RefSeq" id="WP_002812262.1">
    <property type="nucleotide sequence ID" value="NZ_CP016830.1"/>
</dbReference>
<dbReference type="AlphaFoldDB" id="A0A1Y6HJW6"/>
<sequence>MKKSRLETVVEHYRATRRDNFAASQRLEGIKTTATAASSQALLPSKETLRKKYMASSRQG</sequence>
<name>A0A1Y6HJW6_9XANT</name>
<reference evidence="2 4" key="1">
    <citation type="submission" date="2017-05" db="EMBL/GenBank/DDBJ databases">
        <authorList>
            <person name="Song R."/>
            <person name="Chenine A.L."/>
            <person name="Ruprecht R.M."/>
        </authorList>
    </citation>
    <scope>NUCLEOTIDE SEQUENCE [LARGE SCALE GENOMIC DNA]</scope>
    <source>
        <strain evidence="2">PD5205</strain>
    </source>
</reference>